<dbReference type="STRING" id="1082479.SAMN05216241_10634"/>
<sequence>MGASRAPTIRVNRAGGAVVAALGALLAVLALPIAGAELARRPAEPVVAELRAGAAVEPGALARLAAASRAALAWRPDGPGRATLGLVDLVRARRADRPVPHLEAAAAYLRASLRRRPADPHTWARLARTRYRLGLPARDVAAALRRSLATGAYLPRLAPARAALALRLWPVLNRDGRWRRELAEGWRRQPNLLTRTARATGRSGVLGRAVTHGSAARRRVR</sequence>
<evidence type="ECO:0000313" key="1">
    <source>
        <dbReference type="EMBL" id="SDG15360.1"/>
    </source>
</evidence>
<evidence type="ECO:0000313" key="2">
    <source>
        <dbReference type="Proteomes" id="UP000199415"/>
    </source>
</evidence>
<reference evidence="1 2" key="1">
    <citation type="submission" date="2016-10" db="EMBL/GenBank/DDBJ databases">
        <authorList>
            <person name="de Groot N.N."/>
        </authorList>
    </citation>
    <scope>NUCLEOTIDE SEQUENCE [LARGE SCALE GENOMIC DNA]</scope>
    <source>
        <strain evidence="1 2">DSM 25584</strain>
    </source>
</reference>
<dbReference type="EMBL" id="FNCE01000006">
    <property type="protein sequence ID" value="SDG15360.1"/>
    <property type="molecule type" value="Genomic_DNA"/>
</dbReference>
<organism evidence="1 2">
    <name type="scientific">Limimonas halophila</name>
    <dbReference type="NCBI Taxonomy" id="1082479"/>
    <lineage>
        <taxon>Bacteria</taxon>
        <taxon>Pseudomonadati</taxon>
        <taxon>Pseudomonadota</taxon>
        <taxon>Alphaproteobacteria</taxon>
        <taxon>Rhodospirillales</taxon>
        <taxon>Rhodovibrionaceae</taxon>
        <taxon>Limimonas</taxon>
    </lineage>
</organism>
<dbReference type="AlphaFoldDB" id="A0A1G7RZW1"/>
<keyword evidence="2" id="KW-1185">Reference proteome</keyword>
<gene>
    <name evidence="1" type="ORF">SAMN05216241_10634</name>
</gene>
<name>A0A1G7RZW1_9PROT</name>
<protein>
    <submittedName>
        <fullName evidence="1">Uncharacterized protein</fullName>
    </submittedName>
</protein>
<proteinExistence type="predicted"/>
<accession>A0A1G7RZW1</accession>
<dbReference type="Proteomes" id="UP000199415">
    <property type="component" value="Unassembled WGS sequence"/>
</dbReference>